<dbReference type="EMBL" id="SSND01000002">
    <property type="protein sequence ID" value="THD83728.1"/>
    <property type="molecule type" value="Genomic_DNA"/>
</dbReference>
<dbReference type="GO" id="GO:0003700">
    <property type="term" value="F:DNA-binding transcription factor activity"/>
    <property type="evidence" value="ECO:0007669"/>
    <property type="project" value="InterPro"/>
</dbReference>
<accession>A0A4S3MMV0</accession>
<dbReference type="InterPro" id="IPR039422">
    <property type="entry name" value="MarR/SlyA-like"/>
</dbReference>
<dbReference type="InterPro" id="IPR036390">
    <property type="entry name" value="WH_DNA-bd_sf"/>
</dbReference>
<dbReference type="OrthoDB" id="8588347at2"/>
<dbReference type="Gene3D" id="1.10.10.10">
    <property type="entry name" value="Winged helix-like DNA-binding domain superfamily/Winged helix DNA-binding domain"/>
    <property type="match status" value="1"/>
</dbReference>
<feature type="domain" description="HTH marR-type" evidence="1">
    <location>
        <begin position="18"/>
        <end position="150"/>
    </location>
</feature>
<dbReference type="SUPFAM" id="SSF46785">
    <property type="entry name" value="Winged helix' DNA-binding domain"/>
    <property type="match status" value="1"/>
</dbReference>
<dbReference type="GO" id="GO:0045892">
    <property type="term" value="P:negative regulation of DNA-templated transcription"/>
    <property type="evidence" value="ECO:0007669"/>
    <property type="project" value="InterPro"/>
</dbReference>
<dbReference type="NCBIfam" id="TIGR02337">
    <property type="entry name" value="HpaR"/>
    <property type="match status" value="1"/>
</dbReference>
<dbReference type="GO" id="GO:0003677">
    <property type="term" value="F:DNA binding"/>
    <property type="evidence" value="ECO:0007669"/>
    <property type="project" value="InterPro"/>
</dbReference>
<dbReference type="PANTHER" id="PTHR33164">
    <property type="entry name" value="TRANSCRIPTIONAL REGULATOR, MARR FAMILY"/>
    <property type="match status" value="1"/>
</dbReference>
<gene>
    <name evidence="2" type="primary">hpaR</name>
    <name evidence="2" type="ORF">E7811_10730</name>
</gene>
<dbReference type="PANTHER" id="PTHR33164:SF13">
    <property type="entry name" value="4-HYDROXYPHENYLACETATE CATABOLISM PROTEIN"/>
    <property type="match status" value="1"/>
</dbReference>
<keyword evidence="3" id="KW-1185">Reference proteome</keyword>
<sequence>MTPPPKPDGDAILPRDTRSSLPMALLRAREAVMARFRPLLAEAGINEQQWRVIRVLAEAGPLDATEVAARANILAPSLTRMIRAMTERGLIHQMRDERDRRRIVLSISDTGEALIGQVSPHSLRVYRDLEQEFGAERIAQLLQLLHALAALDNPSD</sequence>
<protein>
    <submittedName>
        <fullName evidence="2">Homoprotocatechuate degradation operon regulator HpaR</fullName>
    </submittedName>
</protein>
<dbReference type="AlphaFoldDB" id="A0A4S3MMV0"/>
<evidence type="ECO:0000313" key="3">
    <source>
        <dbReference type="Proteomes" id="UP000309450"/>
    </source>
</evidence>
<dbReference type="InterPro" id="IPR036388">
    <property type="entry name" value="WH-like_DNA-bd_sf"/>
</dbReference>
<dbReference type="PROSITE" id="PS50995">
    <property type="entry name" value="HTH_MARR_2"/>
    <property type="match status" value="1"/>
</dbReference>
<dbReference type="GO" id="GO:0006950">
    <property type="term" value="P:response to stress"/>
    <property type="evidence" value="ECO:0007669"/>
    <property type="project" value="TreeGrafter"/>
</dbReference>
<dbReference type="InterPro" id="IPR000835">
    <property type="entry name" value="HTH_MarR-typ"/>
</dbReference>
<evidence type="ECO:0000259" key="1">
    <source>
        <dbReference type="PROSITE" id="PS50995"/>
    </source>
</evidence>
<reference evidence="2 3" key="1">
    <citation type="submission" date="2019-04" db="EMBL/GenBank/DDBJ databases">
        <title>Draft genome sequence of Gemmobacter aestuarii sp. nov.</title>
        <authorList>
            <person name="Hameed A."/>
            <person name="Lin S.-Y."/>
            <person name="Shahina M."/>
            <person name="Lai W.-A."/>
            <person name="Young C.-C."/>
        </authorList>
    </citation>
    <scope>NUCLEOTIDE SEQUENCE [LARGE SCALE GENOMIC DNA]</scope>
    <source>
        <strain evidence="2 3">CC-PW-75</strain>
    </source>
</reference>
<proteinExistence type="predicted"/>
<dbReference type="InterPro" id="IPR012712">
    <property type="entry name" value="HpaR/FarR"/>
</dbReference>
<dbReference type="RefSeq" id="WP_136394621.1">
    <property type="nucleotide sequence ID" value="NZ_SSND01000002.1"/>
</dbReference>
<dbReference type="Pfam" id="PF01047">
    <property type="entry name" value="MarR"/>
    <property type="match status" value="1"/>
</dbReference>
<comment type="caution">
    <text evidence="2">The sequence shown here is derived from an EMBL/GenBank/DDBJ whole genome shotgun (WGS) entry which is preliminary data.</text>
</comment>
<organism evidence="2 3">
    <name type="scientific">Aliigemmobacter aestuarii</name>
    <dbReference type="NCBI Taxonomy" id="1445661"/>
    <lineage>
        <taxon>Bacteria</taxon>
        <taxon>Pseudomonadati</taxon>
        <taxon>Pseudomonadota</taxon>
        <taxon>Alphaproteobacteria</taxon>
        <taxon>Rhodobacterales</taxon>
        <taxon>Paracoccaceae</taxon>
        <taxon>Aliigemmobacter</taxon>
    </lineage>
</organism>
<dbReference type="SMART" id="SM00347">
    <property type="entry name" value="HTH_MARR"/>
    <property type="match status" value="1"/>
</dbReference>
<dbReference type="Proteomes" id="UP000309450">
    <property type="component" value="Unassembled WGS sequence"/>
</dbReference>
<name>A0A4S3MMV0_9RHOB</name>
<evidence type="ECO:0000313" key="2">
    <source>
        <dbReference type="EMBL" id="THD83728.1"/>
    </source>
</evidence>